<dbReference type="HOGENOM" id="CLU_2685977_0_0_10"/>
<proteinExistence type="predicted"/>
<keyword evidence="2" id="KW-1185">Reference proteome</keyword>
<name>D2QGY9_SPILD</name>
<reference evidence="1 2" key="1">
    <citation type="journal article" date="2010" name="Stand. Genomic Sci.">
        <title>Complete genome sequence of Spirosoma linguale type strain (1).</title>
        <authorList>
            <person name="Lail K."/>
            <person name="Sikorski J."/>
            <person name="Saunders E."/>
            <person name="Lapidus A."/>
            <person name="Glavina Del Rio T."/>
            <person name="Copeland A."/>
            <person name="Tice H."/>
            <person name="Cheng J.-F."/>
            <person name="Lucas S."/>
            <person name="Nolan M."/>
            <person name="Bruce D."/>
            <person name="Goodwin L."/>
            <person name="Pitluck S."/>
            <person name="Ivanova N."/>
            <person name="Mavromatis K."/>
            <person name="Ovchinnikova G."/>
            <person name="Pati A."/>
            <person name="Chen A."/>
            <person name="Palaniappan K."/>
            <person name="Land M."/>
            <person name="Hauser L."/>
            <person name="Chang Y.-J."/>
            <person name="Jeffries C.D."/>
            <person name="Chain P."/>
            <person name="Brettin T."/>
            <person name="Detter J.C."/>
            <person name="Schuetze A."/>
            <person name="Rohde M."/>
            <person name="Tindall B.J."/>
            <person name="Goeker M."/>
            <person name="Bristow J."/>
            <person name="Eisen J.A."/>
            <person name="Markowitz V."/>
            <person name="Hugenholtz P."/>
            <person name="Kyrpides N.C."/>
            <person name="Klenk H.-P."/>
            <person name="Chen F."/>
        </authorList>
    </citation>
    <scope>NUCLEOTIDE SEQUENCE [LARGE SCALE GENOMIC DNA]</scope>
    <source>
        <strain evidence="2">ATCC 33905 / DSM 74 / LMG 10896 / Claus 1</strain>
    </source>
</reference>
<dbReference type="KEGG" id="sli:Slin_0692"/>
<dbReference type="AlphaFoldDB" id="D2QGY9"/>
<dbReference type="STRING" id="504472.Slin_0692"/>
<gene>
    <name evidence="1" type="ordered locus">Slin_0692</name>
</gene>
<evidence type="ECO:0000313" key="2">
    <source>
        <dbReference type="Proteomes" id="UP000002028"/>
    </source>
</evidence>
<organism evidence="1 2">
    <name type="scientific">Spirosoma linguale (strain ATCC 33905 / DSM 74 / LMG 10896 / Claus 1)</name>
    <dbReference type="NCBI Taxonomy" id="504472"/>
    <lineage>
        <taxon>Bacteria</taxon>
        <taxon>Pseudomonadati</taxon>
        <taxon>Bacteroidota</taxon>
        <taxon>Cytophagia</taxon>
        <taxon>Cytophagales</taxon>
        <taxon>Cytophagaceae</taxon>
        <taxon>Spirosoma</taxon>
    </lineage>
</organism>
<sequence>MSEKNGVKTIGKFCKRDFLQMYDNVAIDVFESWIEDIKTEIGWKPKGKQVFPPRVAERIIQHIGQPIRVSILNN</sequence>
<dbReference type="eggNOG" id="ENOG502ZJRC">
    <property type="taxonomic scope" value="Bacteria"/>
</dbReference>
<dbReference type="Proteomes" id="UP000002028">
    <property type="component" value="Chromosome"/>
</dbReference>
<dbReference type="EMBL" id="CP001769">
    <property type="protein sequence ID" value="ADB36755.1"/>
    <property type="molecule type" value="Genomic_DNA"/>
</dbReference>
<accession>D2QGY9</accession>
<evidence type="ECO:0000313" key="1">
    <source>
        <dbReference type="EMBL" id="ADB36755.1"/>
    </source>
</evidence>
<protein>
    <submittedName>
        <fullName evidence="1">Uncharacterized protein</fullName>
    </submittedName>
</protein>